<dbReference type="AlphaFoldDB" id="T1DHL8"/>
<gene>
    <name evidence="3" type="ORF">B1A_00479</name>
</gene>
<organism evidence="3">
    <name type="scientific">mine drainage metagenome</name>
    <dbReference type="NCBI Taxonomy" id="410659"/>
    <lineage>
        <taxon>unclassified sequences</taxon>
        <taxon>metagenomes</taxon>
        <taxon>ecological metagenomes</taxon>
    </lineage>
</organism>
<dbReference type="Gene3D" id="1.10.3380.30">
    <property type="match status" value="1"/>
</dbReference>
<dbReference type="InterPro" id="IPR012961">
    <property type="entry name" value="Ski2/MTR4_C"/>
</dbReference>
<reference evidence="3" key="1">
    <citation type="submission" date="2013-08" db="EMBL/GenBank/DDBJ databases">
        <authorList>
            <person name="Mendez C."/>
            <person name="Richter M."/>
            <person name="Ferrer M."/>
            <person name="Sanchez J."/>
        </authorList>
    </citation>
    <scope>NUCLEOTIDE SEQUENCE</scope>
</reference>
<dbReference type="SMART" id="SM01142">
    <property type="entry name" value="DSHCT"/>
    <property type="match status" value="1"/>
</dbReference>
<dbReference type="Pfam" id="PF08148">
    <property type="entry name" value="DSHCT"/>
    <property type="match status" value="1"/>
</dbReference>
<dbReference type="EC" id="3.6.1.-" evidence="3"/>
<feature type="domain" description="ATP-dependent RNA helicase Ski2/MTR4 C-terminal" evidence="2">
    <location>
        <begin position="88"/>
        <end position="243"/>
    </location>
</feature>
<name>T1DHL8_9ZZZZ</name>
<sequence length="243" mass="27194">EVGTGPTARDPGGRLERARRAIHEQERRVAASSCRHCPLLGEHQASHQEVRELEQSLANAEATARDREHEFRDQLGAYRQVLTQLGHLEHDRPTRLGLLAANVYGENTLLVSQAVLEGWLTGLEPEEICAVLVMLAAEDRNPGRPGSRRRMPTRRLEQMSHRLRQAQRELAALEQEWAISESRPPSLDYVEYVYNWSRGVPLTELQPPPGVDVGDAVRATKSGYALCRQLEQGLAGWPLHAAV</sequence>
<feature type="coiled-coil region" evidence="1">
    <location>
        <begin position="15"/>
        <end position="70"/>
    </location>
</feature>
<evidence type="ECO:0000256" key="1">
    <source>
        <dbReference type="SAM" id="Coils"/>
    </source>
</evidence>
<dbReference type="GO" id="GO:0016787">
    <property type="term" value="F:hydrolase activity"/>
    <property type="evidence" value="ECO:0007669"/>
    <property type="project" value="UniProtKB-KW"/>
</dbReference>
<comment type="caution">
    <text evidence="3">The sequence shown here is derived from an EMBL/GenBank/DDBJ whole genome shotgun (WGS) entry which is preliminary data.</text>
</comment>
<feature type="non-terminal residue" evidence="3">
    <location>
        <position position="243"/>
    </location>
</feature>
<evidence type="ECO:0000259" key="2">
    <source>
        <dbReference type="SMART" id="SM01142"/>
    </source>
</evidence>
<feature type="non-terminal residue" evidence="3">
    <location>
        <position position="1"/>
    </location>
</feature>
<keyword evidence="1" id="KW-0175">Coiled coil</keyword>
<dbReference type="EMBL" id="AUZX01000360">
    <property type="protein sequence ID" value="EQD80824.1"/>
    <property type="molecule type" value="Genomic_DNA"/>
</dbReference>
<keyword evidence="3" id="KW-0378">Hydrolase</keyword>
<accession>T1DHL8</accession>
<evidence type="ECO:0000313" key="3">
    <source>
        <dbReference type="EMBL" id="EQD80824.1"/>
    </source>
</evidence>
<proteinExistence type="predicted"/>
<reference evidence="3" key="2">
    <citation type="journal article" date="2014" name="ISME J.">
        <title>Microbial stratification in low pH oxic and suboxic macroscopic growths along an acid mine drainage.</title>
        <authorList>
            <person name="Mendez-Garcia C."/>
            <person name="Mesa V."/>
            <person name="Sprenger R.R."/>
            <person name="Richter M."/>
            <person name="Diez M.S."/>
            <person name="Solano J."/>
            <person name="Bargiela R."/>
            <person name="Golyshina O.V."/>
            <person name="Manteca A."/>
            <person name="Ramos J.L."/>
            <person name="Gallego J.R."/>
            <person name="Llorente I."/>
            <person name="Martins Dos Santos V.A."/>
            <person name="Jensen O.N."/>
            <person name="Pelaez A.I."/>
            <person name="Sanchez J."/>
            <person name="Ferrer M."/>
        </authorList>
    </citation>
    <scope>NUCLEOTIDE SEQUENCE</scope>
</reference>
<feature type="coiled-coil region" evidence="1">
    <location>
        <begin position="156"/>
        <end position="183"/>
    </location>
</feature>
<protein>
    <submittedName>
        <fullName evidence="3">Protein containing DSH</fullName>
        <ecNumber evidence="3">3.6.1.-</ecNumber>
    </submittedName>
</protein>